<dbReference type="PRINTS" id="PR01875">
    <property type="entry name" value="ETOFAMILY"/>
</dbReference>
<dbReference type="FunFam" id="6.10.140.2220:FF:000001">
    <property type="entry name" value="CBFA2/RUNX1 translocation partner 3"/>
    <property type="match status" value="1"/>
</dbReference>
<evidence type="ECO:0000313" key="14">
    <source>
        <dbReference type="EMBL" id="KAJ8041233.1"/>
    </source>
</evidence>
<feature type="coiled-coil region" evidence="10">
    <location>
        <begin position="505"/>
        <end position="559"/>
    </location>
</feature>
<proteinExistence type="predicted"/>
<dbReference type="Gene3D" id="1.20.120.1110">
    <property type="entry name" value="TAFH/NHR1 domain"/>
    <property type="match status" value="1"/>
</dbReference>
<feature type="region of interest" description="Disordered" evidence="11">
    <location>
        <begin position="1"/>
        <end position="53"/>
    </location>
</feature>
<comment type="subcellular location">
    <subcellularLocation>
        <location evidence="1">Nucleus</location>
    </subcellularLocation>
</comment>
<dbReference type="Pfam" id="PF07531">
    <property type="entry name" value="TAFH"/>
    <property type="match status" value="1"/>
</dbReference>
<keyword evidence="4 9" id="KW-0863">Zinc-finger</keyword>
<protein>
    <submittedName>
        <fullName evidence="14">Protein CBFA2T1</fullName>
    </submittedName>
</protein>
<keyword evidence="10" id="KW-0175">Coiled coil</keyword>
<keyword evidence="2" id="KW-0678">Repressor</keyword>
<dbReference type="FunFam" id="1.20.120.1110:FF:000001">
    <property type="entry name" value="RUNX1 translocation partner 1"/>
    <property type="match status" value="1"/>
</dbReference>
<evidence type="ECO:0000256" key="2">
    <source>
        <dbReference type="ARBA" id="ARBA00022491"/>
    </source>
</evidence>
<dbReference type="PROSITE" id="PS01360">
    <property type="entry name" value="ZF_MYND_1"/>
    <property type="match status" value="1"/>
</dbReference>
<dbReference type="InterPro" id="IPR002893">
    <property type="entry name" value="Znf_MYND"/>
</dbReference>
<dbReference type="AlphaFoldDB" id="A0A9Q1HDF4"/>
<evidence type="ECO:0000259" key="13">
    <source>
        <dbReference type="PROSITE" id="PS51119"/>
    </source>
</evidence>
<dbReference type="SUPFAM" id="SSF144232">
    <property type="entry name" value="HIT/MYND zinc finger-like"/>
    <property type="match status" value="1"/>
</dbReference>
<evidence type="ECO:0000256" key="11">
    <source>
        <dbReference type="SAM" id="MobiDB-lite"/>
    </source>
</evidence>
<keyword evidence="3" id="KW-0479">Metal-binding</keyword>
<dbReference type="Pfam" id="PF01753">
    <property type="entry name" value="zf-MYND"/>
    <property type="match status" value="1"/>
</dbReference>
<name>A0A9Q1HDF4_HOLLE</name>
<keyword evidence="5" id="KW-0862">Zinc</keyword>
<evidence type="ECO:0000256" key="10">
    <source>
        <dbReference type="SAM" id="Coils"/>
    </source>
</evidence>
<evidence type="ECO:0000259" key="12">
    <source>
        <dbReference type="PROSITE" id="PS50865"/>
    </source>
</evidence>
<feature type="compositionally biased region" description="Basic and acidic residues" evidence="11">
    <location>
        <begin position="301"/>
        <end position="318"/>
    </location>
</feature>
<evidence type="ECO:0000256" key="4">
    <source>
        <dbReference type="ARBA" id="ARBA00022771"/>
    </source>
</evidence>
<reference evidence="14" key="1">
    <citation type="submission" date="2021-10" db="EMBL/GenBank/DDBJ databases">
        <title>Tropical sea cucumber genome reveals ecological adaptation and Cuvierian tubules defense mechanism.</title>
        <authorList>
            <person name="Chen T."/>
        </authorList>
    </citation>
    <scope>NUCLEOTIDE SEQUENCE</scope>
    <source>
        <strain evidence="14">Nanhai2018</strain>
        <tissue evidence="14">Muscle</tissue>
    </source>
</reference>
<dbReference type="PROSITE" id="PS50865">
    <property type="entry name" value="ZF_MYND_2"/>
    <property type="match status" value="1"/>
</dbReference>
<dbReference type="SUPFAM" id="SSF158553">
    <property type="entry name" value="TAFH domain-like"/>
    <property type="match status" value="1"/>
</dbReference>
<dbReference type="GO" id="GO:0005634">
    <property type="term" value="C:nucleus"/>
    <property type="evidence" value="ECO:0007669"/>
    <property type="project" value="UniProtKB-SubCell"/>
</dbReference>
<dbReference type="Gene3D" id="6.10.250.230">
    <property type="match status" value="1"/>
</dbReference>
<keyword evidence="6" id="KW-0805">Transcription regulation</keyword>
<dbReference type="SMART" id="SM00549">
    <property type="entry name" value="TAFH"/>
    <property type="match status" value="1"/>
</dbReference>
<dbReference type="GO" id="GO:0006351">
    <property type="term" value="P:DNA-templated transcription"/>
    <property type="evidence" value="ECO:0007669"/>
    <property type="project" value="InterPro"/>
</dbReference>
<dbReference type="GO" id="GO:0008270">
    <property type="term" value="F:zinc ion binding"/>
    <property type="evidence" value="ECO:0007669"/>
    <property type="project" value="UniProtKB-KW"/>
</dbReference>
<evidence type="ECO:0000256" key="7">
    <source>
        <dbReference type="ARBA" id="ARBA00023163"/>
    </source>
</evidence>
<feature type="compositionally biased region" description="Low complexity" evidence="11">
    <location>
        <begin position="136"/>
        <end position="146"/>
    </location>
</feature>
<dbReference type="InterPro" id="IPR037249">
    <property type="entry name" value="TAFH/NHR1_dom_sf"/>
</dbReference>
<feature type="compositionally biased region" description="Low complexity" evidence="11">
    <location>
        <begin position="611"/>
        <end position="682"/>
    </location>
</feature>
<evidence type="ECO:0000256" key="5">
    <source>
        <dbReference type="ARBA" id="ARBA00022833"/>
    </source>
</evidence>
<feature type="compositionally biased region" description="Low complexity" evidence="11">
    <location>
        <begin position="108"/>
        <end position="125"/>
    </location>
</feature>
<dbReference type="Proteomes" id="UP001152320">
    <property type="component" value="Chromosome 5"/>
</dbReference>
<feature type="region of interest" description="Disordered" evidence="11">
    <location>
        <begin position="94"/>
        <end position="180"/>
    </location>
</feature>
<dbReference type="InterPro" id="IPR013289">
    <property type="entry name" value="CBFA2T1/2/3"/>
</dbReference>
<feature type="region of interest" description="Disordered" evidence="11">
    <location>
        <begin position="609"/>
        <end position="689"/>
    </location>
</feature>
<dbReference type="InterPro" id="IPR003894">
    <property type="entry name" value="TAFH_NHR1"/>
</dbReference>
<accession>A0A9Q1HDF4</accession>
<evidence type="ECO:0000256" key="8">
    <source>
        <dbReference type="ARBA" id="ARBA00023242"/>
    </source>
</evidence>
<evidence type="ECO:0000256" key="3">
    <source>
        <dbReference type="ARBA" id="ARBA00022723"/>
    </source>
</evidence>
<keyword evidence="7" id="KW-0804">Transcription</keyword>
<dbReference type="Pfam" id="PF08788">
    <property type="entry name" value="NHR2"/>
    <property type="match status" value="1"/>
</dbReference>
<feature type="domain" description="MYND-type" evidence="12">
    <location>
        <begin position="566"/>
        <end position="602"/>
    </location>
</feature>
<dbReference type="PANTHER" id="PTHR10379:SF14">
    <property type="entry name" value="NERVY, ISOFORM D"/>
    <property type="match status" value="1"/>
</dbReference>
<evidence type="ECO:0000256" key="9">
    <source>
        <dbReference type="PROSITE-ProRule" id="PRU00134"/>
    </source>
</evidence>
<evidence type="ECO:0000256" key="6">
    <source>
        <dbReference type="ARBA" id="ARBA00023015"/>
    </source>
</evidence>
<keyword evidence="8" id="KW-0539">Nucleus</keyword>
<dbReference type="PANTHER" id="PTHR10379">
    <property type="entry name" value="MTG8 ETO EIGHT TWENTY ONE PROTEIN"/>
    <property type="match status" value="1"/>
</dbReference>
<dbReference type="InterPro" id="IPR014896">
    <property type="entry name" value="NHR2"/>
</dbReference>
<feature type="domain" description="TAFH" evidence="13">
    <location>
        <begin position="185"/>
        <end position="280"/>
    </location>
</feature>
<gene>
    <name evidence="14" type="ORF">HOLleu_11984</name>
</gene>
<dbReference type="Gene3D" id="6.10.140.2220">
    <property type="match status" value="1"/>
</dbReference>
<dbReference type="GO" id="GO:0003714">
    <property type="term" value="F:transcription corepressor activity"/>
    <property type="evidence" value="ECO:0007669"/>
    <property type="project" value="InterPro"/>
</dbReference>
<comment type="caution">
    <text evidence="14">The sequence shown here is derived from an EMBL/GenBank/DDBJ whole genome shotgun (WGS) entry which is preliminary data.</text>
</comment>
<organism evidence="14 15">
    <name type="scientific">Holothuria leucospilota</name>
    <name type="common">Black long sea cucumber</name>
    <name type="synonym">Mertensiothuria leucospilota</name>
    <dbReference type="NCBI Taxonomy" id="206669"/>
    <lineage>
        <taxon>Eukaryota</taxon>
        <taxon>Metazoa</taxon>
        <taxon>Echinodermata</taxon>
        <taxon>Eleutherozoa</taxon>
        <taxon>Echinozoa</taxon>
        <taxon>Holothuroidea</taxon>
        <taxon>Aspidochirotacea</taxon>
        <taxon>Aspidochirotida</taxon>
        <taxon>Holothuriidae</taxon>
        <taxon>Holothuria</taxon>
    </lineage>
</organism>
<sequence length="689" mass="75356">MKKTNSTASTLPLPPVTVKVEKEPPEAAQLSPSQPSKMGNGGGPVTQQSCSLASPLGEQKPISLSKLMQARAQRNQDYYQATGIFSFELHRQPNHSDIKMPESPVDQSNGGSKSSSSTGMAASTMVPHSLGPHARTLSTSSSTGSLMNGVHSPHSVNGTPSPPAASTAGPTTATSNQELPPACGARQLSKLKRFLTTLQQFGTDISPEIGERVRSLVMGLVNNALSVEEFHNKLQEATNFPLRPFVIPFLKANLPLLQRELMHCARLAKVNPQQYYMQHEQQLLEVKSTPDPADPISEVNENGKRRSPDDRMPSRPKENGSSSGVEIPLPKRHHGVGSPTTPNLPSSGNHFNHIPPHPFRVEDMVHSREPRDFREMRDRLDRERERHASFGFPPSRESLFPDPFYFDDRIEDEWKHVETMLQCIVAMVDKTKRALAVLHQRSVQDREELALWARRHSQTVDRNFNKRSSSGEAAISPVDDRVSEVKRRAGTSQPGVSNPMEEAVNEVKRQAVSELQKAVAAAEQKANEMVSAERAKLDRSILEARQKAAEEAVSLLNQQEDSSENCWNCGRKANETCSGCNTARYCGSFCQHKDWENHHRMCSQYVTNQQSKSGSASSSSSNSSSTSSKGGTSEQVPTPSGKSSSSPPTVALMRASPPSASPTNSHHSSSSPRTSSPSRQQPIAVEGAR</sequence>
<feature type="compositionally biased region" description="Low complexity" evidence="11">
    <location>
        <begin position="164"/>
        <end position="175"/>
    </location>
</feature>
<evidence type="ECO:0000313" key="15">
    <source>
        <dbReference type="Proteomes" id="UP001152320"/>
    </source>
</evidence>
<feature type="compositionally biased region" description="Polar residues" evidence="11">
    <location>
        <begin position="338"/>
        <end position="350"/>
    </location>
</feature>
<dbReference type="OrthoDB" id="8872930at2759"/>
<evidence type="ECO:0000256" key="1">
    <source>
        <dbReference type="ARBA" id="ARBA00004123"/>
    </source>
</evidence>
<feature type="region of interest" description="Disordered" evidence="11">
    <location>
        <begin position="286"/>
        <end position="358"/>
    </location>
</feature>
<dbReference type="PROSITE" id="PS51119">
    <property type="entry name" value="TAFH"/>
    <property type="match status" value="1"/>
</dbReference>
<keyword evidence="15" id="KW-1185">Reference proteome</keyword>
<dbReference type="EMBL" id="JAIZAY010000005">
    <property type="protein sequence ID" value="KAJ8041233.1"/>
    <property type="molecule type" value="Genomic_DNA"/>
</dbReference>